<dbReference type="NCBIfam" id="TIGR00468">
    <property type="entry name" value="pheS"/>
    <property type="match status" value="1"/>
</dbReference>
<name>A0AAX4KYB3_9CREN</name>
<dbReference type="GeneID" id="89337164"/>
<dbReference type="InterPro" id="IPR004529">
    <property type="entry name" value="Phe-tRNA-synth_IIc_asu"/>
</dbReference>
<dbReference type="SUPFAM" id="SSF55681">
    <property type="entry name" value="Class II aaRS and biotin synthetases"/>
    <property type="match status" value="1"/>
</dbReference>
<evidence type="ECO:0000256" key="2">
    <source>
        <dbReference type="ARBA" id="ARBA00006703"/>
    </source>
</evidence>
<dbReference type="PROSITE" id="PS50862">
    <property type="entry name" value="AA_TRNA_LIGASE_II"/>
    <property type="match status" value="1"/>
</dbReference>
<dbReference type="Pfam" id="PF01409">
    <property type="entry name" value="tRNA-synt_2d"/>
    <property type="match status" value="1"/>
</dbReference>
<comment type="subunit">
    <text evidence="11">Tetramer of two alpha and two beta subunits.</text>
</comment>
<dbReference type="InterPro" id="IPR022917">
    <property type="entry name" value="Phe_tRNA_ligase_alpha_bac/arc"/>
</dbReference>
<dbReference type="GO" id="GO:0000049">
    <property type="term" value="F:tRNA binding"/>
    <property type="evidence" value="ECO:0007669"/>
    <property type="project" value="InterPro"/>
</dbReference>
<evidence type="ECO:0000313" key="14">
    <source>
        <dbReference type="Proteomes" id="UP001432202"/>
    </source>
</evidence>
<dbReference type="CDD" id="cd00496">
    <property type="entry name" value="PheRS_alpha_core"/>
    <property type="match status" value="1"/>
</dbReference>
<keyword evidence="6 11" id="KW-0547">Nucleotide-binding</keyword>
<evidence type="ECO:0000256" key="8">
    <source>
        <dbReference type="ARBA" id="ARBA00022842"/>
    </source>
</evidence>
<dbReference type="InterPro" id="IPR045864">
    <property type="entry name" value="aa-tRNA-synth_II/BPL/LPL"/>
</dbReference>
<keyword evidence="14" id="KW-1185">Reference proteome</keyword>
<accession>A0AAX4KYB3</accession>
<dbReference type="EMBL" id="CP146016">
    <property type="protein sequence ID" value="WWQ59858.1"/>
    <property type="molecule type" value="Genomic_DNA"/>
</dbReference>
<evidence type="ECO:0000256" key="10">
    <source>
        <dbReference type="ARBA" id="ARBA00023146"/>
    </source>
</evidence>
<comment type="subcellular location">
    <subcellularLocation>
        <location evidence="1 11">Cytoplasm</location>
    </subcellularLocation>
</comment>
<dbReference type="Pfam" id="PF13412">
    <property type="entry name" value="HTH_24"/>
    <property type="match status" value="1"/>
</dbReference>
<dbReference type="EC" id="6.1.1.20" evidence="11"/>
<feature type="binding site" evidence="11">
    <location>
        <begin position="347"/>
        <end position="349"/>
    </location>
    <ligand>
        <name>L-phenylalanine</name>
        <dbReference type="ChEBI" id="CHEBI:58095"/>
    </ligand>
</feature>
<dbReference type="GO" id="GO:0006432">
    <property type="term" value="P:phenylalanyl-tRNA aminoacylation"/>
    <property type="evidence" value="ECO:0007669"/>
    <property type="project" value="UniProtKB-UniRule"/>
</dbReference>
<keyword evidence="4 11" id="KW-0436">Ligase</keyword>
<protein>
    <recommendedName>
        <fullName evidence="11">Phenylalanine--tRNA ligase alpha subunit</fullName>
        <ecNumber evidence="11">6.1.1.20</ecNumber>
    </recommendedName>
    <alternativeName>
        <fullName evidence="11">Phenylalanyl-tRNA synthetase alpha subunit</fullName>
        <shortName evidence="11">PheRS</shortName>
    </alternativeName>
</protein>
<dbReference type="RefSeq" id="WP_338599631.1">
    <property type="nucleotide sequence ID" value="NZ_CP146016.1"/>
</dbReference>
<keyword evidence="5 11" id="KW-0479">Metal-binding</keyword>
<evidence type="ECO:0000256" key="9">
    <source>
        <dbReference type="ARBA" id="ARBA00022917"/>
    </source>
</evidence>
<feature type="binding site" evidence="11">
    <location>
        <position position="308"/>
    </location>
    <ligand>
        <name>L-phenylalanine</name>
        <dbReference type="ChEBI" id="CHEBI:58095"/>
    </ligand>
</feature>
<sequence length="465" mass="53797">MLSENELKILFFLKNVKKANSVEIAKNTGLSESSVLSLIELLKEKGLVKTEVIYQKYYALTEEGSRRKEKGLPEDILISILNGKEKELNEIKNLMGNDFNIAISWAKKKGLIEIEGGKIIPKVKTYTSSEYYALNNIDQADKNTIQLLQRRGLIEEKERKIVIVELIREPAENEIGISNLSRDLIVSGAWEKFKFRKYNVEAFPPYYTISKKHYFKEFLEKVKDIMINLGFKEINTGYIEMEFYNFDLLFQPQDHPAREIHDSFSVEGSGKIEDKELLNNVKQIHEKFWKYKWRQDITLRLMLRSQTTATTARVLASKPKIPIKTFTLGKVFRPDAIDATHLIEFHQLDGLIIDNNFTFRDLLGVLKEIFYRLGIKEIKFKPAYFPFTEPSVEVYGYLEKLGWVEMCGAGLLRPEIMSAVGIDSVAGAWGMGIERLAMSFLNINDIRLLYSTNIDYIRNVKIRIE</sequence>
<dbReference type="Gene3D" id="3.30.930.10">
    <property type="entry name" value="Bira Bifunctional Protein, Domain 2"/>
    <property type="match status" value="1"/>
</dbReference>
<organism evidence="13 14">
    <name type="scientific">Sulfolobus tengchongensis</name>
    <dbReference type="NCBI Taxonomy" id="207809"/>
    <lineage>
        <taxon>Archaea</taxon>
        <taxon>Thermoproteota</taxon>
        <taxon>Thermoprotei</taxon>
        <taxon>Sulfolobales</taxon>
        <taxon>Sulfolobaceae</taxon>
        <taxon>Sulfolobus</taxon>
    </lineage>
</organism>
<dbReference type="GO" id="GO:0004826">
    <property type="term" value="F:phenylalanine-tRNA ligase activity"/>
    <property type="evidence" value="ECO:0007669"/>
    <property type="project" value="UniProtKB-UniRule"/>
</dbReference>
<evidence type="ECO:0000259" key="12">
    <source>
        <dbReference type="PROSITE" id="PS50862"/>
    </source>
</evidence>
<evidence type="ECO:0000313" key="13">
    <source>
        <dbReference type="EMBL" id="WWQ59858.1"/>
    </source>
</evidence>
<dbReference type="HAMAP" id="MF_00282">
    <property type="entry name" value="Phe_tRNA_synth_alpha2"/>
    <property type="match status" value="1"/>
</dbReference>
<keyword evidence="3 11" id="KW-0963">Cytoplasm</keyword>
<comment type="catalytic activity">
    <reaction evidence="11">
        <text>tRNA(Phe) + L-phenylalanine + ATP = L-phenylalanyl-tRNA(Phe) + AMP + diphosphate + H(+)</text>
        <dbReference type="Rhea" id="RHEA:19413"/>
        <dbReference type="Rhea" id="RHEA-COMP:9668"/>
        <dbReference type="Rhea" id="RHEA-COMP:9699"/>
        <dbReference type="ChEBI" id="CHEBI:15378"/>
        <dbReference type="ChEBI" id="CHEBI:30616"/>
        <dbReference type="ChEBI" id="CHEBI:33019"/>
        <dbReference type="ChEBI" id="CHEBI:58095"/>
        <dbReference type="ChEBI" id="CHEBI:78442"/>
        <dbReference type="ChEBI" id="CHEBI:78531"/>
        <dbReference type="ChEBI" id="CHEBI:456215"/>
        <dbReference type="EC" id="6.1.1.20"/>
    </reaction>
</comment>
<dbReference type="InterPro" id="IPR036390">
    <property type="entry name" value="WH_DNA-bd_sf"/>
</dbReference>
<feature type="binding site" evidence="11">
    <location>
        <position position="387"/>
    </location>
    <ligand>
        <name>L-phenylalanine</name>
        <dbReference type="ChEBI" id="CHEBI:58095"/>
    </ligand>
</feature>
<comment type="caution">
    <text evidence="11">Lacks conserved residue(s) required for the propagation of feature annotation.</text>
</comment>
<dbReference type="AlphaFoldDB" id="A0AAX4KYB3"/>
<dbReference type="Gene3D" id="1.10.10.10">
    <property type="entry name" value="Winged helix-like DNA-binding domain superfamily/Winged helix DNA-binding domain"/>
    <property type="match status" value="1"/>
</dbReference>
<reference evidence="13 14" key="1">
    <citation type="submission" date="2024-02" db="EMBL/GenBank/DDBJ databases">
        <title>STSV induces naive adaptation in Sulfolobus.</title>
        <authorList>
            <person name="Xiang X."/>
            <person name="Song M."/>
        </authorList>
    </citation>
    <scope>NUCLEOTIDE SEQUENCE [LARGE SCALE GENOMIC DNA]</scope>
    <source>
        <strain evidence="13 14">RT2</strain>
    </source>
</reference>
<evidence type="ECO:0000256" key="1">
    <source>
        <dbReference type="ARBA" id="ARBA00004496"/>
    </source>
</evidence>
<comment type="similarity">
    <text evidence="2 11">Belongs to the class-II aminoacyl-tRNA synthetase family. Phe-tRNA synthetase alpha subunit type 2 subfamily.</text>
</comment>
<dbReference type="SUPFAM" id="SSF46785">
    <property type="entry name" value="Winged helix' DNA-binding domain"/>
    <property type="match status" value="1"/>
</dbReference>
<feature type="domain" description="Aminoacyl-transfer RNA synthetases class-II family profile" evidence="12">
    <location>
        <begin position="222"/>
        <end position="451"/>
    </location>
</feature>
<dbReference type="InterPro" id="IPR011991">
    <property type="entry name" value="ArsR-like_HTH"/>
</dbReference>
<keyword evidence="7 11" id="KW-0067">ATP-binding</keyword>
<dbReference type="GO" id="GO:0005524">
    <property type="term" value="F:ATP binding"/>
    <property type="evidence" value="ECO:0007669"/>
    <property type="project" value="UniProtKB-UniRule"/>
</dbReference>
<dbReference type="CDD" id="cd00090">
    <property type="entry name" value="HTH_ARSR"/>
    <property type="match status" value="1"/>
</dbReference>
<comment type="cofactor">
    <cofactor evidence="11">
        <name>Mg(2+)</name>
        <dbReference type="ChEBI" id="CHEBI:18420"/>
    </cofactor>
    <text evidence="11">Binds 2 magnesium ions per tetramer.</text>
</comment>
<feature type="binding site" evidence="11">
    <location>
        <position position="389"/>
    </location>
    <ligand>
        <name>Mg(2+)</name>
        <dbReference type="ChEBI" id="CHEBI:18420"/>
        <note>ligand shared with heterodimeric partner</note>
    </ligand>
</feature>
<evidence type="ECO:0000256" key="11">
    <source>
        <dbReference type="HAMAP-Rule" id="MF_00282"/>
    </source>
</evidence>
<proteinExistence type="inferred from homology"/>
<dbReference type="PANTHER" id="PTHR11538:SF40">
    <property type="entry name" value="PHENYLALANINE--TRNA LIGASE ALPHA SUBUNIT"/>
    <property type="match status" value="1"/>
</dbReference>
<dbReference type="InterPro" id="IPR036388">
    <property type="entry name" value="WH-like_DNA-bd_sf"/>
</dbReference>
<dbReference type="GO" id="GO:0000287">
    <property type="term" value="F:magnesium ion binding"/>
    <property type="evidence" value="ECO:0007669"/>
    <property type="project" value="UniProtKB-UniRule"/>
</dbReference>
<dbReference type="InterPro" id="IPR006195">
    <property type="entry name" value="aa-tRNA-synth_II"/>
</dbReference>
<dbReference type="InterPro" id="IPR002319">
    <property type="entry name" value="Phenylalanyl-tRNA_Synthase"/>
</dbReference>
<dbReference type="PANTHER" id="PTHR11538">
    <property type="entry name" value="PHENYLALANYL-TRNA SYNTHETASE"/>
    <property type="match status" value="1"/>
</dbReference>
<dbReference type="NCBIfam" id="NF003210">
    <property type="entry name" value="PRK04172.1"/>
    <property type="match status" value="1"/>
</dbReference>
<evidence type="ECO:0000256" key="6">
    <source>
        <dbReference type="ARBA" id="ARBA00022741"/>
    </source>
</evidence>
<dbReference type="Proteomes" id="UP001432202">
    <property type="component" value="Chromosome"/>
</dbReference>
<keyword evidence="8 11" id="KW-0460">Magnesium</keyword>
<gene>
    <name evidence="11" type="primary">pheS</name>
    <name evidence="13" type="ORF">V6M85_10305</name>
</gene>
<evidence type="ECO:0000256" key="7">
    <source>
        <dbReference type="ARBA" id="ARBA00022840"/>
    </source>
</evidence>
<evidence type="ECO:0000256" key="5">
    <source>
        <dbReference type="ARBA" id="ARBA00022723"/>
    </source>
</evidence>
<keyword evidence="9 11" id="KW-0648">Protein biosynthesis</keyword>
<evidence type="ECO:0000256" key="4">
    <source>
        <dbReference type="ARBA" id="ARBA00022598"/>
    </source>
</evidence>
<evidence type="ECO:0000256" key="3">
    <source>
        <dbReference type="ARBA" id="ARBA00022490"/>
    </source>
</evidence>
<keyword evidence="10 11" id="KW-0030">Aminoacyl-tRNA synthetase</keyword>
<dbReference type="GO" id="GO:0005737">
    <property type="term" value="C:cytoplasm"/>
    <property type="evidence" value="ECO:0007669"/>
    <property type="project" value="UniProtKB-SubCell"/>
</dbReference>